<gene>
    <name evidence="3" type="ORF">LACBIDRAFT_291498</name>
</gene>
<dbReference type="KEGG" id="lbc:LACBIDRAFT_291498"/>
<feature type="domain" description="Hyaluronan/mRNA-binding protein" evidence="2">
    <location>
        <begin position="105"/>
        <end position="253"/>
    </location>
</feature>
<dbReference type="GO" id="GO:0005737">
    <property type="term" value="C:cytoplasm"/>
    <property type="evidence" value="ECO:0007669"/>
    <property type="project" value="TreeGrafter"/>
</dbReference>
<protein>
    <submittedName>
        <fullName evidence="3">Predicted protein</fullName>
    </submittedName>
</protein>
<dbReference type="GeneID" id="6069419"/>
<feature type="compositionally biased region" description="Basic and acidic residues" evidence="1">
    <location>
        <begin position="234"/>
        <end position="252"/>
    </location>
</feature>
<evidence type="ECO:0000256" key="1">
    <source>
        <dbReference type="SAM" id="MobiDB-lite"/>
    </source>
</evidence>
<feature type="compositionally biased region" description="Basic and acidic residues" evidence="1">
    <location>
        <begin position="204"/>
        <end position="217"/>
    </location>
</feature>
<dbReference type="AlphaFoldDB" id="B0CQ39"/>
<feature type="compositionally biased region" description="Basic and acidic residues" evidence="1">
    <location>
        <begin position="288"/>
        <end position="326"/>
    </location>
</feature>
<feature type="compositionally biased region" description="Gly residues" evidence="1">
    <location>
        <begin position="330"/>
        <end position="339"/>
    </location>
</feature>
<dbReference type="PANTHER" id="PTHR12299:SF17">
    <property type="entry name" value="AT19571P-RELATED"/>
    <property type="match status" value="1"/>
</dbReference>
<dbReference type="PANTHER" id="PTHR12299">
    <property type="entry name" value="HYALURONIC ACID-BINDING PROTEIN 4"/>
    <property type="match status" value="1"/>
</dbReference>
<organism evidence="4">
    <name type="scientific">Laccaria bicolor (strain S238N-H82 / ATCC MYA-4686)</name>
    <name type="common">Bicoloured deceiver</name>
    <name type="synonym">Laccaria laccata var. bicolor</name>
    <dbReference type="NCBI Taxonomy" id="486041"/>
    <lineage>
        <taxon>Eukaryota</taxon>
        <taxon>Fungi</taxon>
        <taxon>Dikarya</taxon>
        <taxon>Basidiomycota</taxon>
        <taxon>Agaricomycotina</taxon>
        <taxon>Agaricomycetes</taxon>
        <taxon>Agaricomycetidae</taxon>
        <taxon>Agaricales</taxon>
        <taxon>Agaricineae</taxon>
        <taxon>Hydnangiaceae</taxon>
        <taxon>Laccaria</taxon>
    </lineage>
</organism>
<proteinExistence type="predicted"/>
<dbReference type="SMART" id="SM01233">
    <property type="entry name" value="HABP4_PAI-RBP1"/>
    <property type="match status" value="1"/>
</dbReference>
<dbReference type="Gene3D" id="6.10.140.1040">
    <property type="match status" value="2"/>
</dbReference>
<feature type="compositionally biased region" description="Basic and acidic residues" evidence="1">
    <location>
        <begin position="107"/>
        <end position="124"/>
    </location>
</feature>
<dbReference type="InterPro" id="IPR006861">
    <property type="entry name" value="HABP4_PAIRBP1-bd"/>
</dbReference>
<dbReference type="STRING" id="486041.B0CQ39"/>
<dbReference type="GO" id="GO:0003723">
    <property type="term" value="F:RNA binding"/>
    <property type="evidence" value="ECO:0007669"/>
    <property type="project" value="InterPro"/>
</dbReference>
<dbReference type="GO" id="GO:0005634">
    <property type="term" value="C:nucleus"/>
    <property type="evidence" value="ECO:0007669"/>
    <property type="project" value="TreeGrafter"/>
</dbReference>
<dbReference type="HOGENOM" id="CLU_043312_0_0_1"/>
<accession>B0CQ39</accession>
<dbReference type="Proteomes" id="UP000001194">
    <property type="component" value="Unassembled WGS sequence"/>
</dbReference>
<dbReference type="InterPro" id="IPR039764">
    <property type="entry name" value="HABP4/SERBP1-like"/>
</dbReference>
<dbReference type="EMBL" id="DS547091">
    <property type="protein sequence ID" value="EDR15003.1"/>
    <property type="molecule type" value="Genomic_DNA"/>
</dbReference>
<dbReference type="RefSeq" id="XP_001873211.1">
    <property type="nucleotide sequence ID" value="XM_001873176.1"/>
</dbReference>
<reference evidence="3 4" key="1">
    <citation type="journal article" date="2008" name="Nature">
        <title>The genome of Laccaria bicolor provides insights into mycorrhizal symbiosis.</title>
        <authorList>
            <person name="Martin F."/>
            <person name="Aerts A."/>
            <person name="Ahren D."/>
            <person name="Brun A."/>
            <person name="Danchin E.G.J."/>
            <person name="Duchaussoy F."/>
            <person name="Gibon J."/>
            <person name="Kohler A."/>
            <person name="Lindquist E."/>
            <person name="Pereda V."/>
            <person name="Salamov A."/>
            <person name="Shapiro H.J."/>
            <person name="Wuyts J."/>
            <person name="Blaudez D."/>
            <person name="Buee M."/>
            <person name="Brokstein P."/>
            <person name="Canbaeck B."/>
            <person name="Cohen D."/>
            <person name="Courty P.E."/>
            <person name="Coutinho P.M."/>
            <person name="Delaruelle C."/>
            <person name="Detter J.C."/>
            <person name="Deveau A."/>
            <person name="DiFazio S."/>
            <person name="Duplessis S."/>
            <person name="Fraissinet-Tachet L."/>
            <person name="Lucic E."/>
            <person name="Frey-Klett P."/>
            <person name="Fourrey C."/>
            <person name="Feussner I."/>
            <person name="Gay G."/>
            <person name="Grimwood J."/>
            <person name="Hoegger P.J."/>
            <person name="Jain P."/>
            <person name="Kilaru S."/>
            <person name="Labbe J."/>
            <person name="Lin Y.C."/>
            <person name="Legue V."/>
            <person name="Le Tacon F."/>
            <person name="Marmeisse R."/>
            <person name="Melayah D."/>
            <person name="Montanini B."/>
            <person name="Muratet M."/>
            <person name="Nehls U."/>
            <person name="Niculita-Hirzel H."/>
            <person name="Oudot-Le Secq M.P."/>
            <person name="Peter M."/>
            <person name="Quesneville H."/>
            <person name="Rajashekar B."/>
            <person name="Reich M."/>
            <person name="Rouhier N."/>
            <person name="Schmutz J."/>
            <person name="Yin T."/>
            <person name="Chalot M."/>
            <person name="Henrissat B."/>
            <person name="Kuees U."/>
            <person name="Lucas S."/>
            <person name="Van de Peer Y."/>
            <person name="Podila G.K."/>
            <person name="Polle A."/>
            <person name="Pukkila P.J."/>
            <person name="Richardson P.M."/>
            <person name="Rouze P."/>
            <person name="Sanders I.R."/>
            <person name="Stajich J.E."/>
            <person name="Tunlid A."/>
            <person name="Tuskan G."/>
            <person name="Grigoriev I.V."/>
        </authorList>
    </citation>
    <scope>NUCLEOTIDE SEQUENCE [LARGE SCALE GENOMIC DNA]</scope>
    <source>
        <strain evidence="4">S238N-H82 / ATCC MYA-4686</strain>
    </source>
</reference>
<sequence length="357" mass="37555">MSVASKNPFALLDAEDASRPSSPVAVPLADAPTPPTAPARGSQKPRGGPAARGGKYYSRGGKPPARDANPNQTLEEPSTVEGERKLVEGGRGRGRGGRGGPGRGRSRQYDRHSQTGRIDTDKRIHQSWGGDDGNTELKAEQAATVDAAVEATTNAAVEATTNDWAGDAGAPAAGEWGAPEAGADAWAAPAGDATAAATTPAAAEGEKPEGRPRREREPEEEDNTLTLDQYLAQQKEKDTVIPKLENTRKANEGADANIWKDVVPLSKNEEEDAYFVGKSKNAPKPRAKKEEKVFLEIDARFERPDRGGRGRGRGGDRGGDRGDRGRGGRGRGGARGGRQNGTPAVNVDDQTAFPSLS</sequence>
<evidence type="ECO:0000313" key="4">
    <source>
        <dbReference type="Proteomes" id="UP000001194"/>
    </source>
</evidence>
<evidence type="ECO:0000259" key="2">
    <source>
        <dbReference type="SMART" id="SM01233"/>
    </source>
</evidence>
<dbReference type="Pfam" id="PF04774">
    <property type="entry name" value="HABP4_PAI-RBP1"/>
    <property type="match status" value="1"/>
</dbReference>
<feature type="compositionally biased region" description="Polar residues" evidence="1">
    <location>
        <begin position="340"/>
        <end position="357"/>
    </location>
</feature>
<name>B0CQ39_LACBS</name>
<feature type="compositionally biased region" description="Basic and acidic residues" evidence="1">
    <location>
        <begin position="81"/>
        <end position="91"/>
    </location>
</feature>
<feature type="compositionally biased region" description="Low complexity" evidence="1">
    <location>
        <begin position="142"/>
        <end position="203"/>
    </location>
</feature>
<feature type="region of interest" description="Disordered" evidence="1">
    <location>
        <begin position="1"/>
        <end position="253"/>
    </location>
</feature>
<feature type="region of interest" description="Disordered" evidence="1">
    <location>
        <begin position="274"/>
        <end position="357"/>
    </location>
</feature>
<dbReference type="InParanoid" id="B0CQ39"/>
<evidence type="ECO:0000313" key="3">
    <source>
        <dbReference type="EMBL" id="EDR15003.1"/>
    </source>
</evidence>
<dbReference type="OrthoDB" id="5390558at2759"/>
<keyword evidence="4" id="KW-1185">Reference proteome</keyword>